<dbReference type="OrthoDB" id="9809760at2"/>
<evidence type="ECO:0000259" key="3">
    <source>
        <dbReference type="PROSITE" id="PS01031"/>
    </source>
</evidence>
<dbReference type="InterPro" id="IPR008978">
    <property type="entry name" value="HSP20-like_chaperone"/>
</dbReference>
<accession>A0A1H1UL67</accession>
<protein>
    <submittedName>
        <fullName evidence="4">HSP20 family protein</fullName>
    </submittedName>
</protein>
<proteinExistence type="inferred from homology"/>
<dbReference type="Proteomes" id="UP000198983">
    <property type="component" value="Chromosome I"/>
</dbReference>
<dbReference type="PROSITE" id="PS01031">
    <property type="entry name" value="SHSP"/>
    <property type="match status" value="1"/>
</dbReference>
<evidence type="ECO:0000313" key="4">
    <source>
        <dbReference type="EMBL" id="SDS73203.1"/>
    </source>
</evidence>
<dbReference type="CDD" id="cd06464">
    <property type="entry name" value="ACD_sHsps-like"/>
    <property type="match status" value="1"/>
</dbReference>
<dbReference type="Gene3D" id="2.60.40.790">
    <property type="match status" value="1"/>
</dbReference>
<sequence>MTTMPMRRTRSVRLHGMEPSMMLRREPFADVQELVNRIGGLVQQSVETEAERPWIPTAEVEETDDAYVVKLELPGIAPDDVEVGIRDRDLCVNGEVREEEEQGSNALRVRIGRFHYHTTLPSDVEADNVKASMNEGVLTLHIPKPQQGQGRRIQIMNGHDEGGRQEMKRSGGHRS</sequence>
<dbReference type="EMBL" id="LT629732">
    <property type="protein sequence ID" value="SDS73203.1"/>
    <property type="molecule type" value="Genomic_DNA"/>
</dbReference>
<dbReference type="STRING" id="117157.SAMN04489717_3677"/>
<feature type="domain" description="SHSP" evidence="3">
    <location>
        <begin position="49"/>
        <end position="159"/>
    </location>
</feature>
<gene>
    <name evidence="4" type="ORF">SAMN04489717_3677</name>
</gene>
<dbReference type="AlphaFoldDB" id="A0A1H1UL67"/>
<dbReference type="InterPro" id="IPR002068">
    <property type="entry name" value="A-crystallin/Hsp20_dom"/>
</dbReference>
<reference evidence="4 5" key="1">
    <citation type="submission" date="2016-10" db="EMBL/GenBank/DDBJ databases">
        <authorList>
            <person name="de Groot N.N."/>
        </authorList>
    </citation>
    <scope>NUCLEOTIDE SEQUENCE [LARGE SCALE GENOMIC DNA]</scope>
    <source>
        <strain evidence="4 5">DSM 22024</strain>
    </source>
</reference>
<dbReference type="Pfam" id="PF00011">
    <property type="entry name" value="HSP20"/>
    <property type="match status" value="1"/>
</dbReference>
<dbReference type="RefSeq" id="WP_092654843.1">
    <property type="nucleotide sequence ID" value="NZ_LT629732.1"/>
</dbReference>
<evidence type="ECO:0000313" key="5">
    <source>
        <dbReference type="Proteomes" id="UP000198983"/>
    </source>
</evidence>
<evidence type="ECO:0000256" key="2">
    <source>
        <dbReference type="RuleBase" id="RU003616"/>
    </source>
</evidence>
<dbReference type="InterPro" id="IPR031107">
    <property type="entry name" value="Small_HSP"/>
</dbReference>
<comment type="similarity">
    <text evidence="1 2">Belongs to the small heat shock protein (HSP20) family.</text>
</comment>
<name>A0A1H1UL67_9ACTN</name>
<evidence type="ECO:0000256" key="1">
    <source>
        <dbReference type="PROSITE-ProRule" id="PRU00285"/>
    </source>
</evidence>
<organism evidence="4 5">
    <name type="scientific">Actinopolymorpha singaporensis</name>
    <dbReference type="NCBI Taxonomy" id="117157"/>
    <lineage>
        <taxon>Bacteria</taxon>
        <taxon>Bacillati</taxon>
        <taxon>Actinomycetota</taxon>
        <taxon>Actinomycetes</taxon>
        <taxon>Propionibacteriales</taxon>
        <taxon>Actinopolymorphaceae</taxon>
        <taxon>Actinopolymorpha</taxon>
    </lineage>
</organism>
<keyword evidence="5" id="KW-1185">Reference proteome</keyword>
<dbReference type="SUPFAM" id="SSF49764">
    <property type="entry name" value="HSP20-like chaperones"/>
    <property type="match status" value="1"/>
</dbReference>
<dbReference type="PANTHER" id="PTHR11527">
    <property type="entry name" value="HEAT-SHOCK PROTEIN 20 FAMILY MEMBER"/>
    <property type="match status" value="1"/>
</dbReference>